<dbReference type="EMBL" id="CAAHFH010000001">
    <property type="protein sequence ID" value="VGO19072.1"/>
    <property type="molecule type" value="Genomic_DNA"/>
</dbReference>
<proteinExistence type="predicted"/>
<gene>
    <name evidence="1" type="ORF">SCARR_01128</name>
</gene>
<dbReference type="AlphaFoldDB" id="A0A6C2UFT3"/>
<sequence length="38" mass="4212">MSRAYLMSIHSLEALDSFMHLEYDGSHISLTGPVSDSL</sequence>
<evidence type="ECO:0000313" key="2">
    <source>
        <dbReference type="Proteomes" id="UP000346198"/>
    </source>
</evidence>
<organism evidence="1 2">
    <name type="scientific">Pontiella sulfatireligans</name>
    <dbReference type="NCBI Taxonomy" id="2750658"/>
    <lineage>
        <taxon>Bacteria</taxon>
        <taxon>Pseudomonadati</taxon>
        <taxon>Kiritimatiellota</taxon>
        <taxon>Kiritimatiellia</taxon>
        <taxon>Kiritimatiellales</taxon>
        <taxon>Pontiellaceae</taxon>
        <taxon>Pontiella</taxon>
    </lineage>
</organism>
<keyword evidence="2" id="KW-1185">Reference proteome</keyword>
<dbReference type="Proteomes" id="UP000346198">
    <property type="component" value="Unassembled WGS sequence"/>
</dbReference>
<accession>A0A6C2UFT3</accession>
<evidence type="ECO:0000313" key="1">
    <source>
        <dbReference type="EMBL" id="VGO19072.1"/>
    </source>
</evidence>
<reference evidence="1 2" key="1">
    <citation type="submission" date="2019-04" db="EMBL/GenBank/DDBJ databases">
        <authorList>
            <person name="Van Vliet M D."/>
        </authorList>
    </citation>
    <scope>NUCLEOTIDE SEQUENCE [LARGE SCALE GENOMIC DNA]</scope>
    <source>
        <strain evidence="1 2">F21</strain>
    </source>
</reference>
<name>A0A6C2UFT3_9BACT</name>
<protein>
    <submittedName>
        <fullName evidence="1">Uncharacterized protein</fullName>
    </submittedName>
</protein>